<keyword evidence="2" id="KW-1185">Reference proteome</keyword>
<organism evidence="1 2">
    <name type="scientific">Russula ochroleuca</name>
    <dbReference type="NCBI Taxonomy" id="152965"/>
    <lineage>
        <taxon>Eukaryota</taxon>
        <taxon>Fungi</taxon>
        <taxon>Dikarya</taxon>
        <taxon>Basidiomycota</taxon>
        <taxon>Agaricomycotina</taxon>
        <taxon>Agaricomycetes</taxon>
        <taxon>Russulales</taxon>
        <taxon>Russulaceae</taxon>
        <taxon>Russula</taxon>
    </lineage>
</organism>
<dbReference type="AlphaFoldDB" id="A0A9P5MSP9"/>
<dbReference type="EMBL" id="WHVB01000013">
    <property type="protein sequence ID" value="KAF8477687.1"/>
    <property type="molecule type" value="Genomic_DNA"/>
</dbReference>
<reference evidence="1" key="2">
    <citation type="journal article" date="2020" name="Nat. Commun.">
        <title>Large-scale genome sequencing of mycorrhizal fungi provides insights into the early evolution of symbiotic traits.</title>
        <authorList>
            <person name="Miyauchi S."/>
            <person name="Kiss E."/>
            <person name="Kuo A."/>
            <person name="Drula E."/>
            <person name="Kohler A."/>
            <person name="Sanchez-Garcia M."/>
            <person name="Morin E."/>
            <person name="Andreopoulos B."/>
            <person name="Barry K.W."/>
            <person name="Bonito G."/>
            <person name="Buee M."/>
            <person name="Carver A."/>
            <person name="Chen C."/>
            <person name="Cichocki N."/>
            <person name="Clum A."/>
            <person name="Culley D."/>
            <person name="Crous P.W."/>
            <person name="Fauchery L."/>
            <person name="Girlanda M."/>
            <person name="Hayes R.D."/>
            <person name="Keri Z."/>
            <person name="LaButti K."/>
            <person name="Lipzen A."/>
            <person name="Lombard V."/>
            <person name="Magnuson J."/>
            <person name="Maillard F."/>
            <person name="Murat C."/>
            <person name="Nolan M."/>
            <person name="Ohm R.A."/>
            <person name="Pangilinan J."/>
            <person name="Pereira M.F."/>
            <person name="Perotto S."/>
            <person name="Peter M."/>
            <person name="Pfister S."/>
            <person name="Riley R."/>
            <person name="Sitrit Y."/>
            <person name="Stielow J.B."/>
            <person name="Szollosi G."/>
            <person name="Zifcakova L."/>
            <person name="Stursova M."/>
            <person name="Spatafora J.W."/>
            <person name="Tedersoo L."/>
            <person name="Vaario L.M."/>
            <person name="Yamada A."/>
            <person name="Yan M."/>
            <person name="Wang P."/>
            <person name="Xu J."/>
            <person name="Bruns T."/>
            <person name="Baldrian P."/>
            <person name="Vilgalys R."/>
            <person name="Dunand C."/>
            <person name="Henrissat B."/>
            <person name="Grigoriev I.V."/>
            <person name="Hibbett D."/>
            <person name="Nagy L.G."/>
            <person name="Martin F.M."/>
        </authorList>
    </citation>
    <scope>NUCLEOTIDE SEQUENCE</scope>
    <source>
        <strain evidence="1">Prilba</strain>
    </source>
</reference>
<dbReference type="Proteomes" id="UP000759537">
    <property type="component" value="Unassembled WGS sequence"/>
</dbReference>
<evidence type="ECO:0000313" key="1">
    <source>
        <dbReference type="EMBL" id="KAF8477687.1"/>
    </source>
</evidence>
<comment type="caution">
    <text evidence="1">The sequence shown here is derived from an EMBL/GenBank/DDBJ whole genome shotgun (WGS) entry which is preliminary data.</text>
</comment>
<proteinExistence type="predicted"/>
<name>A0A9P5MSP9_9AGAM</name>
<protein>
    <submittedName>
        <fullName evidence="1">Uncharacterized protein</fullName>
    </submittedName>
</protein>
<accession>A0A9P5MSP9</accession>
<sequence length="89" mass="9954">MRSVVHLRFAASLYTSSLWLPLRLQGSTSCGRQSCTRVSKLIKAQLCRSRGENRYCRCFPNDQQPNGLGSTTRYTTAVLPTQTRMGAVL</sequence>
<reference evidence="1" key="1">
    <citation type="submission" date="2019-10" db="EMBL/GenBank/DDBJ databases">
        <authorList>
            <consortium name="DOE Joint Genome Institute"/>
            <person name="Kuo A."/>
            <person name="Miyauchi S."/>
            <person name="Kiss E."/>
            <person name="Drula E."/>
            <person name="Kohler A."/>
            <person name="Sanchez-Garcia M."/>
            <person name="Andreopoulos B."/>
            <person name="Barry K.W."/>
            <person name="Bonito G."/>
            <person name="Buee M."/>
            <person name="Carver A."/>
            <person name="Chen C."/>
            <person name="Cichocki N."/>
            <person name="Clum A."/>
            <person name="Culley D."/>
            <person name="Crous P.W."/>
            <person name="Fauchery L."/>
            <person name="Girlanda M."/>
            <person name="Hayes R."/>
            <person name="Keri Z."/>
            <person name="LaButti K."/>
            <person name="Lipzen A."/>
            <person name="Lombard V."/>
            <person name="Magnuson J."/>
            <person name="Maillard F."/>
            <person name="Morin E."/>
            <person name="Murat C."/>
            <person name="Nolan M."/>
            <person name="Ohm R."/>
            <person name="Pangilinan J."/>
            <person name="Pereira M."/>
            <person name="Perotto S."/>
            <person name="Peter M."/>
            <person name="Riley R."/>
            <person name="Sitrit Y."/>
            <person name="Stielow B."/>
            <person name="Szollosi G."/>
            <person name="Zifcakova L."/>
            <person name="Stursova M."/>
            <person name="Spatafora J.W."/>
            <person name="Tedersoo L."/>
            <person name="Vaario L.-M."/>
            <person name="Yamada A."/>
            <person name="Yan M."/>
            <person name="Wang P."/>
            <person name="Xu J."/>
            <person name="Bruns T."/>
            <person name="Baldrian P."/>
            <person name="Vilgalys R."/>
            <person name="Henrissat B."/>
            <person name="Grigoriev I.V."/>
            <person name="Hibbett D."/>
            <person name="Nagy L.G."/>
            <person name="Martin F.M."/>
        </authorList>
    </citation>
    <scope>NUCLEOTIDE SEQUENCE</scope>
    <source>
        <strain evidence="1">Prilba</strain>
    </source>
</reference>
<gene>
    <name evidence="1" type="ORF">DFH94DRAFT_754916</name>
</gene>
<evidence type="ECO:0000313" key="2">
    <source>
        <dbReference type="Proteomes" id="UP000759537"/>
    </source>
</evidence>